<dbReference type="GO" id="GO:0003677">
    <property type="term" value="F:DNA binding"/>
    <property type="evidence" value="ECO:0007669"/>
    <property type="project" value="UniProtKB-KW"/>
</dbReference>
<dbReference type="SMART" id="SM00448">
    <property type="entry name" value="REC"/>
    <property type="match status" value="1"/>
</dbReference>
<dbReference type="InterPro" id="IPR046947">
    <property type="entry name" value="LytR-like"/>
</dbReference>
<dbReference type="PROSITE" id="PS50110">
    <property type="entry name" value="RESPONSE_REGULATORY"/>
    <property type="match status" value="1"/>
</dbReference>
<dbReference type="RefSeq" id="WP_114067442.1">
    <property type="nucleotide sequence ID" value="NZ_CP030850.1"/>
</dbReference>
<feature type="domain" description="Response regulatory" evidence="2">
    <location>
        <begin position="3"/>
        <end position="116"/>
    </location>
</feature>
<keyword evidence="1" id="KW-0597">Phosphoprotein</keyword>
<dbReference type="Proteomes" id="UP000251993">
    <property type="component" value="Chromosome"/>
</dbReference>
<dbReference type="SMART" id="SM00850">
    <property type="entry name" value="LytTR"/>
    <property type="match status" value="1"/>
</dbReference>
<dbReference type="PROSITE" id="PS50930">
    <property type="entry name" value="HTH_LYTTR"/>
    <property type="match status" value="1"/>
</dbReference>
<evidence type="ECO:0000313" key="5">
    <source>
        <dbReference type="Proteomes" id="UP000251993"/>
    </source>
</evidence>
<evidence type="ECO:0000259" key="3">
    <source>
        <dbReference type="PROSITE" id="PS50930"/>
    </source>
</evidence>
<dbReference type="InterPro" id="IPR011006">
    <property type="entry name" value="CheY-like_superfamily"/>
</dbReference>
<evidence type="ECO:0000256" key="1">
    <source>
        <dbReference type="PROSITE-ProRule" id="PRU00169"/>
    </source>
</evidence>
<feature type="modified residue" description="4-aspartylphosphate" evidence="1">
    <location>
        <position position="55"/>
    </location>
</feature>
<keyword evidence="5" id="KW-1185">Reference proteome</keyword>
<evidence type="ECO:0000313" key="4">
    <source>
        <dbReference type="EMBL" id="AXE18659.1"/>
    </source>
</evidence>
<sequence>MLSAVIIDDEPNAVNLLALRLSQHCPQIDVVATCTGSIQGVEAIKIHRPEILFLDIEMPQMNGFQVLEAVGDIAFSLVFVTAYDRFALKAFKYSALDYLLKPIDTQELIATIQKIEKQHQTSPQQIQYLQQQLTGTAKVLPDRLALPYQNGVTFVAVHNILYCESDDKYTRFYLSDGQDYLVTKTLREIQELLEERDFLRVHRQYLINLNRIKKFVRGEGNYIVMDNNQSIPVSRGQKDRLMERFGWL</sequence>
<dbReference type="PANTHER" id="PTHR37299">
    <property type="entry name" value="TRANSCRIPTIONAL REGULATOR-RELATED"/>
    <property type="match status" value="1"/>
</dbReference>
<organism evidence="4 5">
    <name type="scientific">Runella rosea</name>
    <dbReference type="NCBI Taxonomy" id="2259595"/>
    <lineage>
        <taxon>Bacteria</taxon>
        <taxon>Pseudomonadati</taxon>
        <taxon>Bacteroidota</taxon>
        <taxon>Cytophagia</taxon>
        <taxon>Cytophagales</taxon>
        <taxon>Spirosomataceae</taxon>
        <taxon>Runella</taxon>
    </lineage>
</organism>
<dbReference type="Pfam" id="PF00072">
    <property type="entry name" value="Response_reg"/>
    <property type="match status" value="1"/>
</dbReference>
<dbReference type="PANTHER" id="PTHR37299:SF1">
    <property type="entry name" value="STAGE 0 SPORULATION PROTEIN A HOMOLOG"/>
    <property type="match status" value="1"/>
</dbReference>
<dbReference type="InterPro" id="IPR001789">
    <property type="entry name" value="Sig_transdc_resp-reg_receiver"/>
</dbReference>
<dbReference type="GO" id="GO:0000156">
    <property type="term" value="F:phosphorelay response regulator activity"/>
    <property type="evidence" value="ECO:0007669"/>
    <property type="project" value="InterPro"/>
</dbReference>
<name>A0A344TJ38_9BACT</name>
<dbReference type="Gene3D" id="2.40.50.1020">
    <property type="entry name" value="LytTr DNA-binding domain"/>
    <property type="match status" value="1"/>
</dbReference>
<evidence type="ECO:0000259" key="2">
    <source>
        <dbReference type="PROSITE" id="PS50110"/>
    </source>
</evidence>
<dbReference type="AlphaFoldDB" id="A0A344TJ38"/>
<dbReference type="Gene3D" id="3.40.50.2300">
    <property type="match status" value="1"/>
</dbReference>
<dbReference type="InterPro" id="IPR007492">
    <property type="entry name" value="LytTR_DNA-bd_dom"/>
</dbReference>
<dbReference type="SUPFAM" id="SSF52172">
    <property type="entry name" value="CheY-like"/>
    <property type="match status" value="1"/>
</dbReference>
<keyword evidence="4" id="KW-0238">DNA-binding</keyword>
<protein>
    <submittedName>
        <fullName evidence="4">DNA-binding response regulator</fullName>
    </submittedName>
</protein>
<accession>A0A344TJ38</accession>
<reference evidence="4 5" key="1">
    <citation type="submission" date="2018-07" db="EMBL/GenBank/DDBJ databases">
        <title>Genome sequencing of Runella.</title>
        <authorList>
            <person name="Baek M.-G."/>
            <person name="Yi H."/>
        </authorList>
    </citation>
    <scope>NUCLEOTIDE SEQUENCE [LARGE SCALE GENOMIC DNA]</scope>
    <source>
        <strain evidence="4 5">HYN0085</strain>
    </source>
</reference>
<dbReference type="KEGG" id="run:DR864_13305"/>
<dbReference type="OrthoDB" id="1646880at2"/>
<proteinExistence type="predicted"/>
<dbReference type="Pfam" id="PF04397">
    <property type="entry name" value="LytTR"/>
    <property type="match status" value="1"/>
</dbReference>
<gene>
    <name evidence="4" type="ORF">DR864_13305</name>
</gene>
<feature type="domain" description="HTH LytTR-type" evidence="3">
    <location>
        <begin position="144"/>
        <end position="247"/>
    </location>
</feature>
<dbReference type="EMBL" id="CP030850">
    <property type="protein sequence ID" value="AXE18659.1"/>
    <property type="molecule type" value="Genomic_DNA"/>
</dbReference>